<name>A0A1D6GA05_MAIZE</name>
<dbReference type="EMBL" id="CM000784">
    <property type="protein sequence ID" value="AQK99938.1"/>
    <property type="molecule type" value="Genomic_DNA"/>
</dbReference>
<feature type="compositionally biased region" description="Basic residues" evidence="1">
    <location>
        <begin position="100"/>
        <end position="128"/>
    </location>
</feature>
<accession>A0A1D6GA05</accession>
<dbReference type="AlphaFoldDB" id="A0A1D6GA05"/>
<protein>
    <submittedName>
        <fullName evidence="2">MRP interacting1</fullName>
    </submittedName>
</protein>
<evidence type="ECO:0000256" key="1">
    <source>
        <dbReference type="SAM" id="MobiDB-lite"/>
    </source>
</evidence>
<organism evidence="2">
    <name type="scientific">Zea mays</name>
    <name type="common">Maize</name>
    <dbReference type="NCBI Taxonomy" id="4577"/>
    <lineage>
        <taxon>Eukaryota</taxon>
        <taxon>Viridiplantae</taxon>
        <taxon>Streptophyta</taxon>
        <taxon>Embryophyta</taxon>
        <taxon>Tracheophyta</taxon>
        <taxon>Spermatophyta</taxon>
        <taxon>Magnoliopsida</taxon>
        <taxon>Liliopsida</taxon>
        <taxon>Poales</taxon>
        <taxon>Poaceae</taxon>
        <taxon>PACMAD clade</taxon>
        <taxon>Panicoideae</taxon>
        <taxon>Andropogonodae</taxon>
        <taxon>Andropogoneae</taxon>
        <taxon>Tripsacinae</taxon>
        <taxon>Zea</taxon>
    </lineage>
</organism>
<proteinExistence type="predicted"/>
<sequence>MCCLASTAPSLWQRQYRWSAFSSSVLHLQCCDGAGGRGLVAEDRGDHLPDEPAKVGEQLRPDRAGVQGAQHAADAVPLRGVPRGREAEGEQAAQEAPALPRRRQRAAALPRHHALVRARRRRRRRRRFVPPLRLRQVRRVPHHPARLLRQEGGQDRRGRVHHVHQRPRFRVHRGCRRRRGWRWQCQWHHAQGAAGVQGDRRPRAQAAGQPQGVRGADDGLRLARRQGRPLLQHRGAVPAEPEGAAPVLRGHLQTLAY</sequence>
<feature type="region of interest" description="Disordered" evidence="1">
    <location>
        <begin position="194"/>
        <end position="218"/>
    </location>
</feature>
<feature type="compositionally biased region" description="Low complexity" evidence="1">
    <location>
        <begin position="90"/>
        <end position="99"/>
    </location>
</feature>
<reference evidence="2" key="1">
    <citation type="submission" date="2015-12" db="EMBL/GenBank/DDBJ databases">
        <title>Update maize B73 reference genome by single molecule sequencing technologies.</title>
        <authorList>
            <consortium name="Maize Genome Sequencing Project"/>
            <person name="Ware D."/>
        </authorList>
    </citation>
    <scope>NUCLEOTIDE SEQUENCE</scope>
    <source>
        <tissue evidence="2">Seedling</tissue>
    </source>
</reference>
<feature type="region of interest" description="Disordered" evidence="1">
    <location>
        <begin position="79"/>
        <end position="130"/>
    </location>
</feature>
<gene>
    <name evidence="2" type="ORF">ZEAMMB73_Zm00001d012605</name>
</gene>
<evidence type="ECO:0000313" key="2">
    <source>
        <dbReference type="EMBL" id="AQK99938.1"/>
    </source>
</evidence>